<dbReference type="CDD" id="cd06170">
    <property type="entry name" value="LuxR_C_like"/>
    <property type="match status" value="1"/>
</dbReference>
<accession>A0A418WFQ0</accession>
<name>A0A418WFQ0_9PROT</name>
<dbReference type="Pfam" id="PF25873">
    <property type="entry name" value="WHD_MalT"/>
    <property type="match status" value="1"/>
</dbReference>
<dbReference type="InterPro" id="IPR036388">
    <property type="entry name" value="WH-like_DNA-bd_sf"/>
</dbReference>
<comment type="caution">
    <text evidence="6">The sequence shown here is derived from an EMBL/GenBank/DDBJ whole genome shotgun (WGS) entry which is preliminary data.</text>
</comment>
<reference evidence="6 7" key="1">
    <citation type="submission" date="2018-09" db="EMBL/GenBank/DDBJ databases">
        <authorList>
            <person name="Zhu H."/>
        </authorList>
    </citation>
    <scope>NUCLEOTIDE SEQUENCE [LARGE SCALE GENOMIC DNA]</scope>
    <source>
        <strain evidence="6 7">K1W22B-8</strain>
    </source>
</reference>
<dbReference type="SMART" id="SM00421">
    <property type="entry name" value="HTH_LUXR"/>
    <property type="match status" value="1"/>
</dbReference>
<sequence length="914" mass="101920">MQSSRALIRKTKLQPPRNDSHTIQRTRVTEGISKGGRSHIILIAAPAGSGKTTAMVQAFHQLRAGGQTVGWASLDSADNDTIGLIALVAAAIRGGLANACSATAILLETGLMPPEAILQRTLLNELADLQQDVTLFLDDYHSLTDRRAIDLMNAVFEANTQHLRFFIATRNYHNISVARLRMLGAVQEVTFNELQFDREETRRVLHFWGHTDVTEAQSSLLCHKTEGWVAGLQLASIALTNEANKDSFIAAFSGTNKRIDGFISDEVFQKHPEAVRDFLLNTSILDRFTLDLCNAVNPKSPNYESINYIEQWNLFLIPLDGEKKWFRYHHLFNDYLRRKLTEVHPGRVPELHKAAAGWLFSHDMVTEAIGHAFASGDQEFAGHLLDEGSDALFSAGRAMTLEAYARRLPDARLRRLPRLLLDRAWENQLRWRFAEAEAALRDARAAVQLLDEEDGRNCGIDLGYLREKLSHREMMLKLLNDDSAGARAAAQAWIDARSSNDMFMYASSLSAKILTDREFFRFDLVMSRAEEVRNLFIEHGAPYGTVFHDSIVGRSLQRCGRLDEAITVLARSHEVAVKLHGAYTPLASMPISLLAAIAYERDELERARRLLEGYLPLSKELGFVDNMMEAFLTSIRLAYIDRDFAQATALLDEAECAARQFGFDRMQGVILLERVRVAALDPFFARALDSIDLSCLPAEYDDPWHLPTPGSRHETAALVHCELLVSAGKPKEAIAILRRWLRFANQRHAQASMVSTAALLARALIRDGEMEAAQRVLLDTLKSTAKARFIRRFADQGPVLLPAFTAIHQKLGDQDPALAAHVGAILEAFGTASQAKAGETAVAGAALYEALTDREVEILRLADSGFSNGEIAAQMVIAESTVKWYWQRIFDKFAARGRRQAIRTARTLGVINSR</sequence>
<dbReference type="AlphaFoldDB" id="A0A418WFQ0"/>
<dbReference type="InterPro" id="IPR011990">
    <property type="entry name" value="TPR-like_helical_dom_sf"/>
</dbReference>
<dbReference type="PRINTS" id="PR00038">
    <property type="entry name" value="HTHLUXR"/>
</dbReference>
<organism evidence="6 7">
    <name type="scientific">Oleomonas cavernae</name>
    <dbReference type="NCBI Taxonomy" id="2320859"/>
    <lineage>
        <taxon>Bacteria</taxon>
        <taxon>Pseudomonadati</taxon>
        <taxon>Pseudomonadota</taxon>
        <taxon>Alphaproteobacteria</taxon>
        <taxon>Acetobacterales</taxon>
        <taxon>Acetobacteraceae</taxon>
        <taxon>Oleomonas</taxon>
    </lineage>
</organism>
<dbReference type="PROSITE" id="PS00622">
    <property type="entry name" value="HTH_LUXR_1"/>
    <property type="match status" value="1"/>
</dbReference>
<keyword evidence="7" id="KW-1185">Reference proteome</keyword>
<gene>
    <name evidence="6" type="ORF">D3874_19225</name>
</gene>
<dbReference type="Pfam" id="PF17874">
    <property type="entry name" value="TPR_MalT"/>
    <property type="match status" value="1"/>
</dbReference>
<dbReference type="Pfam" id="PF00196">
    <property type="entry name" value="GerE"/>
    <property type="match status" value="1"/>
</dbReference>
<evidence type="ECO:0000313" key="7">
    <source>
        <dbReference type="Proteomes" id="UP000284605"/>
    </source>
</evidence>
<dbReference type="InterPro" id="IPR003593">
    <property type="entry name" value="AAA+_ATPase"/>
</dbReference>
<dbReference type="InterPro" id="IPR059106">
    <property type="entry name" value="WHD_MalT"/>
</dbReference>
<evidence type="ECO:0000259" key="5">
    <source>
        <dbReference type="PROSITE" id="PS50043"/>
    </source>
</evidence>
<proteinExistence type="predicted"/>
<dbReference type="InterPro" id="IPR016032">
    <property type="entry name" value="Sig_transdc_resp-reg_C-effctor"/>
</dbReference>
<evidence type="ECO:0000256" key="2">
    <source>
        <dbReference type="ARBA" id="ARBA00023125"/>
    </source>
</evidence>
<evidence type="ECO:0000256" key="4">
    <source>
        <dbReference type="SAM" id="MobiDB-lite"/>
    </source>
</evidence>
<dbReference type="InterPro" id="IPR027417">
    <property type="entry name" value="P-loop_NTPase"/>
</dbReference>
<dbReference type="PROSITE" id="PS50043">
    <property type="entry name" value="HTH_LUXR_2"/>
    <property type="match status" value="1"/>
</dbReference>
<keyword evidence="1" id="KW-0805">Transcription regulation</keyword>
<dbReference type="PANTHER" id="PTHR44688">
    <property type="entry name" value="DNA-BINDING TRANSCRIPTIONAL ACTIVATOR DEVR_DOSR"/>
    <property type="match status" value="1"/>
</dbReference>
<feature type="region of interest" description="Disordered" evidence="4">
    <location>
        <begin position="1"/>
        <end position="20"/>
    </location>
</feature>
<dbReference type="GO" id="GO:0006355">
    <property type="term" value="P:regulation of DNA-templated transcription"/>
    <property type="evidence" value="ECO:0007669"/>
    <property type="project" value="InterPro"/>
</dbReference>
<evidence type="ECO:0000256" key="3">
    <source>
        <dbReference type="ARBA" id="ARBA00023163"/>
    </source>
</evidence>
<feature type="domain" description="HTH luxR-type" evidence="5">
    <location>
        <begin position="844"/>
        <end position="909"/>
    </location>
</feature>
<keyword evidence="3" id="KW-0804">Transcription</keyword>
<dbReference type="SUPFAM" id="SSF52540">
    <property type="entry name" value="P-loop containing nucleoside triphosphate hydrolases"/>
    <property type="match status" value="1"/>
</dbReference>
<evidence type="ECO:0000313" key="6">
    <source>
        <dbReference type="EMBL" id="RJF88847.1"/>
    </source>
</evidence>
<protein>
    <recommendedName>
        <fullName evidence="5">HTH luxR-type domain-containing protein</fullName>
    </recommendedName>
</protein>
<dbReference type="GO" id="GO:0003677">
    <property type="term" value="F:DNA binding"/>
    <property type="evidence" value="ECO:0007669"/>
    <property type="project" value="UniProtKB-KW"/>
</dbReference>
<dbReference type="OrthoDB" id="7230096at2"/>
<dbReference type="InterPro" id="IPR000792">
    <property type="entry name" value="Tscrpt_reg_LuxR_C"/>
</dbReference>
<dbReference type="Gene3D" id="3.40.50.300">
    <property type="entry name" value="P-loop containing nucleotide triphosphate hydrolases"/>
    <property type="match status" value="1"/>
</dbReference>
<dbReference type="Gene3D" id="1.25.40.10">
    <property type="entry name" value="Tetratricopeptide repeat domain"/>
    <property type="match status" value="1"/>
</dbReference>
<dbReference type="EMBL" id="QYUK01000011">
    <property type="protein sequence ID" value="RJF88847.1"/>
    <property type="molecule type" value="Genomic_DNA"/>
</dbReference>
<dbReference type="SMART" id="SM00382">
    <property type="entry name" value="AAA"/>
    <property type="match status" value="1"/>
</dbReference>
<dbReference type="InterPro" id="IPR041617">
    <property type="entry name" value="TPR_MalT"/>
</dbReference>
<evidence type="ECO:0000256" key="1">
    <source>
        <dbReference type="ARBA" id="ARBA00023015"/>
    </source>
</evidence>
<dbReference type="Proteomes" id="UP000284605">
    <property type="component" value="Unassembled WGS sequence"/>
</dbReference>
<dbReference type="RefSeq" id="WP_119779768.1">
    <property type="nucleotide sequence ID" value="NZ_QYUK01000011.1"/>
</dbReference>
<dbReference type="Gene3D" id="1.10.10.10">
    <property type="entry name" value="Winged helix-like DNA-binding domain superfamily/Winged helix DNA-binding domain"/>
    <property type="match status" value="1"/>
</dbReference>
<dbReference type="SUPFAM" id="SSF46894">
    <property type="entry name" value="C-terminal effector domain of the bipartite response regulators"/>
    <property type="match status" value="1"/>
</dbReference>
<keyword evidence="2" id="KW-0238">DNA-binding</keyword>
<dbReference type="PANTHER" id="PTHR44688:SF16">
    <property type="entry name" value="DNA-BINDING TRANSCRIPTIONAL ACTIVATOR DEVR_DOSR"/>
    <property type="match status" value="1"/>
</dbReference>